<keyword evidence="2 5" id="KW-0812">Transmembrane</keyword>
<dbReference type="PANTHER" id="PTHR43424">
    <property type="entry name" value="LOCUS PUTATIVE PROTEIN 1-RELATED"/>
    <property type="match status" value="1"/>
</dbReference>
<feature type="transmembrane region" description="Helical" evidence="5">
    <location>
        <begin position="7"/>
        <end position="32"/>
    </location>
</feature>
<feature type="transmembrane region" description="Helical" evidence="5">
    <location>
        <begin position="416"/>
        <end position="434"/>
    </location>
</feature>
<dbReference type="OrthoDB" id="5507611at2"/>
<feature type="transmembrane region" description="Helical" evidence="5">
    <location>
        <begin position="111"/>
        <end position="131"/>
    </location>
</feature>
<comment type="caution">
    <text evidence="6">The sequence shown here is derived from an EMBL/GenBank/DDBJ whole genome shotgun (WGS) entry which is preliminary data.</text>
</comment>
<evidence type="ECO:0000256" key="3">
    <source>
        <dbReference type="ARBA" id="ARBA00022989"/>
    </source>
</evidence>
<organism evidence="6 7">
    <name type="scientific">Polyangium fumosum</name>
    <dbReference type="NCBI Taxonomy" id="889272"/>
    <lineage>
        <taxon>Bacteria</taxon>
        <taxon>Pseudomonadati</taxon>
        <taxon>Myxococcota</taxon>
        <taxon>Polyangia</taxon>
        <taxon>Polyangiales</taxon>
        <taxon>Polyangiaceae</taxon>
        <taxon>Polyangium</taxon>
    </lineage>
</organism>
<dbReference type="Proteomes" id="UP000309215">
    <property type="component" value="Unassembled WGS sequence"/>
</dbReference>
<feature type="transmembrane region" description="Helical" evidence="5">
    <location>
        <begin position="383"/>
        <end position="404"/>
    </location>
</feature>
<feature type="transmembrane region" description="Helical" evidence="5">
    <location>
        <begin position="44"/>
        <end position="62"/>
    </location>
</feature>
<sequence length="482" mass="50630">MHQGQRVAWNAALMIAKQAIMAVLSIVYVGYLARRLGVAAWGELQASLAITSMAAVVAGLGVRGYLAREIAVTPELGPRHLGAALVVRGAMGTTTLLCATWFTLATRAGEGATLVVIAAASQLATILYTTMWLSFEAHERFQYILYVELGARLFVIGLSVALVASGFGVLAAAGALALGNAIELVLTYHFLRKRLYQPRLEVGLGELVAIAKKSIPLGLIGALLGVIRQADRVILRWLDGEAAVGVFSAAWVLIEQLELISDLVLGAAFAAGMRLYAHDQAGFVKLFRTALVVATALGLPLATGVSLVAPDVVALVYEGRDFAGTSDVLRVLAWHVPATFAFQVAALPLLASKRERHLGAVLGPALVANVVLDMWLVPRHGALGAAFAALVTSVGTLFATGILVLRYVREAPIGRLGGATLATVVMSFVALVALKTLGLWAAVIAGAITHAGLLLALRVVTIAEVRALARRKPEKNREAAAT</sequence>
<keyword evidence="7" id="KW-1185">Reference proteome</keyword>
<evidence type="ECO:0000256" key="4">
    <source>
        <dbReference type="ARBA" id="ARBA00023136"/>
    </source>
</evidence>
<dbReference type="EMBL" id="SSMQ01000069">
    <property type="protein sequence ID" value="TKC98361.1"/>
    <property type="molecule type" value="Genomic_DNA"/>
</dbReference>
<comment type="subcellular location">
    <subcellularLocation>
        <location evidence="1">Membrane</location>
        <topology evidence="1">Multi-pass membrane protein</topology>
    </subcellularLocation>
</comment>
<dbReference type="InterPro" id="IPR052556">
    <property type="entry name" value="PolySynth_Transporter"/>
</dbReference>
<feature type="transmembrane region" description="Helical" evidence="5">
    <location>
        <begin position="143"/>
        <end position="164"/>
    </location>
</feature>
<evidence type="ECO:0000256" key="1">
    <source>
        <dbReference type="ARBA" id="ARBA00004141"/>
    </source>
</evidence>
<reference evidence="6 7" key="1">
    <citation type="submission" date="2019-04" db="EMBL/GenBank/DDBJ databases">
        <authorList>
            <person name="Li Y."/>
            <person name="Wang J."/>
        </authorList>
    </citation>
    <scope>NUCLEOTIDE SEQUENCE [LARGE SCALE GENOMIC DNA]</scope>
    <source>
        <strain evidence="6 7">DSM 14668</strain>
    </source>
</reference>
<dbReference type="GO" id="GO:0016020">
    <property type="term" value="C:membrane"/>
    <property type="evidence" value="ECO:0007669"/>
    <property type="project" value="UniProtKB-SubCell"/>
</dbReference>
<feature type="transmembrane region" description="Helical" evidence="5">
    <location>
        <begin position="358"/>
        <end position="377"/>
    </location>
</feature>
<protein>
    <submittedName>
        <fullName evidence="6">Flippase</fullName>
    </submittedName>
</protein>
<dbReference type="Pfam" id="PF01943">
    <property type="entry name" value="Polysacc_synt"/>
    <property type="match status" value="1"/>
</dbReference>
<keyword evidence="3 5" id="KW-1133">Transmembrane helix</keyword>
<feature type="transmembrane region" description="Helical" evidence="5">
    <location>
        <begin position="440"/>
        <end position="463"/>
    </location>
</feature>
<gene>
    <name evidence="6" type="ORF">E8A74_41440</name>
</gene>
<dbReference type="AlphaFoldDB" id="A0A4U1IV53"/>
<dbReference type="InterPro" id="IPR002797">
    <property type="entry name" value="Polysacc_synth"/>
</dbReference>
<feature type="transmembrane region" description="Helical" evidence="5">
    <location>
        <begin position="83"/>
        <end position="105"/>
    </location>
</feature>
<evidence type="ECO:0000313" key="7">
    <source>
        <dbReference type="Proteomes" id="UP000309215"/>
    </source>
</evidence>
<feature type="transmembrane region" description="Helical" evidence="5">
    <location>
        <begin position="289"/>
        <end position="309"/>
    </location>
</feature>
<proteinExistence type="predicted"/>
<accession>A0A4U1IV53</accession>
<name>A0A4U1IV53_9BACT</name>
<evidence type="ECO:0000313" key="6">
    <source>
        <dbReference type="EMBL" id="TKC98361.1"/>
    </source>
</evidence>
<feature type="transmembrane region" description="Helical" evidence="5">
    <location>
        <begin position="170"/>
        <end position="191"/>
    </location>
</feature>
<dbReference type="PANTHER" id="PTHR43424:SF1">
    <property type="entry name" value="LOCUS PUTATIVE PROTEIN 1-RELATED"/>
    <property type="match status" value="1"/>
</dbReference>
<keyword evidence="4 5" id="KW-0472">Membrane</keyword>
<evidence type="ECO:0000256" key="2">
    <source>
        <dbReference type="ARBA" id="ARBA00022692"/>
    </source>
</evidence>
<evidence type="ECO:0000256" key="5">
    <source>
        <dbReference type="SAM" id="Phobius"/>
    </source>
</evidence>
<feature type="transmembrane region" description="Helical" evidence="5">
    <location>
        <begin position="329"/>
        <end position="351"/>
    </location>
</feature>